<dbReference type="Gene3D" id="1.10.150.130">
    <property type="match status" value="1"/>
</dbReference>
<dbReference type="InterPro" id="IPR011010">
    <property type="entry name" value="DNA_brk_join_enz"/>
</dbReference>
<dbReference type="InterPro" id="IPR044068">
    <property type="entry name" value="CB"/>
</dbReference>
<dbReference type="AlphaFoldDB" id="A0A2N3YA17"/>
<dbReference type="Proteomes" id="UP000233786">
    <property type="component" value="Unassembled WGS sequence"/>
</dbReference>
<dbReference type="InterPro" id="IPR002104">
    <property type="entry name" value="Integrase_catalytic"/>
</dbReference>
<dbReference type="SUPFAM" id="SSF47823">
    <property type="entry name" value="lambda integrase-like, N-terminal domain"/>
    <property type="match status" value="1"/>
</dbReference>
<dbReference type="EMBL" id="PJNB01000001">
    <property type="protein sequence ID" value="PKW19759.1"/>
    <property type="molecule type" value="Genomic_DNA"/>
</dbReference>
<evidence type="ECO:0000256" key="1">
    <source>
        <dbReference type="ARBA" id="ARBA00008857"/>
    </source>
</evidence>
<dbReference type="InterPro" id="IPR010998">
    <property type="entry name" value="Integrase_recombinase_N"/>
</dbReference>
<evidence type="ECO:0000259" key="7">
    <source>
        <dbReference type="PROSITE" id="PS51900"/>
    </source>
</evidence>
<evidence type="ECO:0000256" key="3">
    <source>
        <dbReference type="ARBA" id="ARBA00023125"/>
    </source>
</evidence>
<evidence type="ECO:0000313" key="9">
    <source>
        <dbReference type="Proteomes" id="UP000233786"/>
    </source>
</evidence>
<dbReference type="SUPFAM" id="SSF56349">
    <property type="entry name" value="DNA breaking-rejoining enzymes"/>
    <property type="match status" value="1"/>
</dbReference>
<accession>A0A2N3YA17</accession>
<keyword evidence="4" id="KW-0233">DNA recombination</keyword>
<feature type="domain" description="Tyr recombinase" evidence="6">
    <location>
        <begin position="183"/>
        <end position="469"/>
    </location>
</feature>
<dbReference type="InterPro" id="IPR050090">
    <property type="entry name" value="Tyrosine_recombinase_XerCD"/>
</dbReference>
<dbReference type="PROSITE" id="PS51898">
    <property type="entry name" value="TYR_RECOMBINASE"/>
    <property type="match status" value="1"/>
</dbReference>
<dbReference type="GO" id="GO:0015074">
    <property type="term" value="P:DNA integration"/>
    <property type="evidence" value="ECO:0007669"/>
    <property type="project" value="UniProtKB-KW"/>
</dbReference>
<feature type="domain" description="Core-binding (CB)" evidence="7">
    <location>
        <begin position="52"/>
        <end position="138"/>
    </location>
</feature>
<evidence type="ECO:0000256" key="2">
    <source>
        <dbReference type="ARBA" id="ARBA00022908"/>
    </source>
</evidence>
<comment type="caution">
    <text evidence="8">The sequence shown here is derived from an EMBL/GenBank/DDBJ whole genome shotgun (WGS) entry which is preliminary data.</text>
</comment>
<dbReference type="STRING" id="994479.GCA_000194155_00202"/>
<name>A0A2N3YA17_SACSN</name>
<protein>
    <submittedName>
        <fullName evidence="8">Phage integrase family protein</fullName>
    </submittedName>
</protein>
<organism evidence="8 9">
    <name type="scientific">Saccharopolyspora spinosa</name>
    <dbReference type="NCBI Taxonomy" id="60894"/>
    <lineage>
        <taxon>Bacteria</taxon>
        <taxon>Bacillati</taxon>
        <taxon>Actinomycetota</taxon>
        <taxon>Actinomycetes</taxon>
        <taxon>Pseudonocardiales</taxon>
        <taxon>Pseudonocardiaceae</taxon>
        <taxon>Saccharopolyspora</taxon>
    </lineage>
</organism>
<sequence>MSITLVDHQAVASPHRPDGTPYGALADVLRRFVKQVPNGTPLLFDREGRFDWTLNRFILELPELAQYSEKSWLATARDIDAWVEFLRSRGEKSWLDASLADARAYKRYRLSGPLETRLTAKSWNRHLNSLDKLYNWAVHEKLVDDVPFRYRTLMLRTEFGHREVKRNTLRNPDASTDDIKFLSLDDYLFWRDVGLRGQLPDGSEDPSWRGGRFASRTVAFAELLVTTGMRLEEASVLLVPELPAPKPDEKSARYHVAAATVKYRRGRYIRIPHRVLGLIRDYLEVERANVVAEGAASGRYTDVPGALDVVGRTRAGLRMDAGSGPHPVSFDDLDPRQRERLFHDGTWGREPLLLWLSKSGKPWAARDIQETFETAAERCRAFGRADLYVSPHTLRHTFAVHQLSHLIRIQFGSIAMARQEKDRVGWSQYARMLGDPLDTLRRALGHRHVSSTFIYLTNVDEAQWLTDEAAAAWANEVGAALEPGGAA</sequence>
<evidence type="ECO:0000259" key="6">
    <source>
        <dbReference type="PROSITE" id="PS51898"/>
    </source>
</evidence>
<keyword evidence="3 5" id="KW-0238">DNA-binding</keyword>
<dbReference type="PANTHER" id="PTHR30349">
    <property type="entry name" value="PHAGE INTEGRASE-RELATED"/>
    <property type="match status" value="1"/>
</dbReference>
<dbReference type="Pfam" id="PF02899">
    <property type="entry name" value="Phage_int_SAM_1"/>
    <property type="match status" value="1"/>
</dbReference>
<dbReference type="GO" id="GO:0003677">
    <property type="term" value="F:DNA binding"/>
    <property type="evidence" value="ECO:0007669"/>
    <property type="project" value="UniProtKB-UniRule"/>
</dbReference>
<dbReference type="InterPro" id="IPR013762">
    <property type="entry name" value="Integrase-like_cat_sf"/>
</dbReference>
<gene>
    <name evidence="8" type="ORF">A8926_7948</name>
</gene>
<reference evidence="8" key="1">
    <citation type="submission" date="2017-12" db="EMBL/GenBank/DDBJ databases">
        <title>Sequencing the genomes of 1000 Actinobacteria strains.</title>
        <authorList>
            <person name="Klenk H.-P."/>
        </authorList>
    </citation>
    <scope>NUCLEOTIDE SEQUENCE [LARGE SCALE GENOMIC DNA]</scope>
    <source>
        <strain evidence="8">DSM 44228</strain>
    </source>
</reference>
<evidence type="ECO:0000256" key="4">
    <source>
        <dbReference type="ARBA" id="ARBA00023172"/>
    </source>
</evidence>
<keyword evidence="2" id="KW-0229">DNA integration</keyword>
<comment type="similarity">
    <text evidence="1">Belongs to the 'phage' integrase family.</text>
</comment>
<dbReference type="Pfam" id="PF00589">
    <property type="entry name" value="Phage_integrase"/>
    <property type="match status" value="1"/>
</dbReference>
<evidence type="ECO:0000256" key="5">
    <source>
        <dbReference type="PROSITE-ProRule" id="PRU01248"/>
    </source>
</evidence>
<dbReference type="GO" id="GO:0006310">
    <property type="term" value="P:DNA recombination"/>
    <property type="evidence" value="ECO:0007669"/>
    <property type="project" value="UniProtKB-KW"/>
</dbReference>
<dbReference type="PANTHER" id="PTHR30349:SF64">
    <property type="entry name" value="PROPHAGE INTEGRASE INTD-RELATED"/>
    <property type="match status" value="1"/>
</dbReference>
<dbReference type="PROSITE" id="PS51900">
    <property type="entry name" value="CB"/>
    <property type="match status" value="1"/>
</dbReference>
<keyword evidence="9" id="KW-1185">Reference proteome</keyword>
<dbReference type="InterPro" id="IPR004107">
    <property type="entry name" value="Integrase_SAM-like_N"/>
</dbReference>
<dbReference type="Gene3D" id="1.10.443.10">
    <property type="entry name" value="Intergrase catalytic core"/>
    <property type="match status" value="1"/>
</dbReference>
<dbReference type="OrthoDB" id="4020134at2"/>
<proteinExistence type="inferred from homology"/>
<evidence type="ECO:0000313" key="8">
    <source>
        <dbReference type="EMBL" id="PKW19759.1"/>
    </source>
</evidence>